<organism evidence="2 3">
    <name type="scientific">Plasmopara halstedii</name>
    <name type="common">Downy mildew of sunflower</name>
    <dbReference type="NCBI Taxonomy" id="4781"/>
    <lineage>
        <taxon>Eukaryota</taxon>
        <taxon>Sar</taxon>
        <taxon>Stramenopiles</taxon>
        <taxon>Oomycota</taxon>
        <taxon>Peronosporomycetes</taxon>
        <taxon>Peronosporales</taxon>
        <taxon>Peronosporaceae</taxon>
        <taxon>Plasmopara</taxon>
    </lineage>
</organism>
<evidence type="ECO:0000313" key="2">
    <source>
        <dbReference type="EMBL" id="CEG49405.1"/>
    </source>
</evidence>
<sequence>MLISSRQYSNLTNFENTLSGDIVAESSSEKRWLSPTCSPHDEPIHEQLPHQEDEY</sequence>
<evidence type="ECO:0000313" key="3">
    <source>
        <dbReference type="Proteomes" id="UP000054928"/>
    </source>
</evidence>
<dbReference type="RefSeq" id="XP_024585774.1">
    <property type="nucleotide sequence ID" value="XM_024720591.1"/>
</dbReference>
<feature type="region of interest" description="Disordered" evidence="1">
    <location>
        <begin position="28"/>
        <end position="55"/>
    </location>
</feature>
<protein>
    <submittedName>
        <fullName evidence="2">Uncharacterized protein</fullName>
    </submittedName>
</protein>
<dbReference type="EMBL" id="CCYD01003055">
    <property type="protein sequence ID" value="CEG49405.1"/>
    <property type="molecule type" value="Genomic_DNA"/>
</dbReference>
<accession>A0A0P1B6M4</accession>
<name>A0A0P1B6M4_PLAHL</name>
<keyword evidence="3" id="KW-1185">Reference proteome</keyword>
<feature type="compositionally biased region" description="Basic and acidic residues" evidence="1">
    <location>
        <begin position="39"/>
        <end position="55"/>
    </location>
</feature>
<dbReference type="Proteomes" id="UP000054928">
    <property type="component" value="Unassembled WGS sequence"/>
</dbReference>
<dbReference type="AlphaFoldDB" id="A0A0P1B6M4"/>
<evidence type="ECO:0000256" key="1">
    <source>
        <dbReference type="SAM" id="MobiDB-lite"/>
    </source>
</evidence>
<reference evidence="3" key="1">
    <citation type="submission" date="2014-09" db="EMBL/GenBank/DDBJ databases">
        <authorList>
            <person name="Sharma Rahul"/>
            <person name="Thines Marco"/>
        </authorList>
    </citation>
    <scope>NUCLEOTIDE SEQUENCE [LARGE SCALE GENOMIC DNA]</scope>
</reference>
<dbReference type="GeneID" id="36402224"/>
<proteinExistence type="predicted"/>